<dbReference type="Proteomes" id="UP000036168">
    <property type="component" value="Unassembled WGS sequence"/>
</dbReference>
<feature type="transmembrane region" description="Helical" evidence="7">
    <location>
        <begin position="102"/>
        <end position="121"/>
    </location>
</feature>
<evidence type="ECO:0000313" key="12">
    <source>
        <dbReference type="Proteomes" id="UP001341297"/>
    </source>
</evidence>
<dbReference type="Pfam" id="PF07690">
    <property type="entry name" value="MFS_1"/>
    <property type="match status" value="2"/>
</dbReference>
<dbReference type="GO" id="GO:0005886">
    <property type="term" value="C:plasma membrane"/>
    <property type="evidence" value="ECO:0007669"/>
    <property type="project" value="UniProtKB-SubCell"/>
</dbReference>
<evidence type="ECO:0000256" key="7">
    <source>
        <dbReference type="SAM" id="Phobius"/>
    </source>
</evidence>
<dbReference type="EMBL" id="LECW02000001">
    <property type="protein sequence ID" value="KRT95923.1"/>
    <property type="molecule type" value="Genomic_DNA"/>
</dbReference>
<dbReference type="InterPro" id="IPR020846">
    <property type="entry name" value="MFS_dom"/>
</dbReference>
<evidence type="ECO:0000256" key="1">
    <source>
        <dbReference type="ARBA" id="ARBA00004651"/>
    </source>
</evidence>
<comment type="subcellular location">
    <subcellularLocation>
        <location evidence="1">Cell membrane</location>
        <topology evidence="1">Multi-pass membrane protein</topology>
    </subcellularLocation>
</comment>
<feature type="transmembrane region" description="Helical" evidence="7">
    <location>
        <begin position="75"/>
        <end position="96"/>
    </location>
</feature>
<feature type="transmembrane region" description="Helical" evidence="7">
    <location>
        <begin position="44"/>
        <end position="63"/>
    </location>
</feature>
<evidence type="ECO:0000313" key="9">
    <source>
        <dbReference type="EMBL" id="KRT95923.1"/>
    </source>
</evidence>
<keyword evidence="2" id="KW-0813">Transport</keyword>
<feature type="transmembrane region" description="Helical" evidence="7">
    <location>
        <begin position="133"/>
        <end position="151"/>
    </location>
</feature>
<dbReference type="STRING" id="1664069.BGLY_0372"/>
<feature type="transmembrane region" description="Helical" evidence="7">
    <location>
        <begin position="195"/>
        <end position="219"/>
    </location>
</feature>
<feature type="transmembrane region" description="Helical" evidence="7">
    <location>
        <begin position="395"/>
        <end position="413"/>
    </location>
</feature>
<dbReference type="CDD" id="cd17502">
    <property type="entry name" value="MFS_Azr1_MDR_like"/>
    <property type="match status" value="1"/>
</dbReference>
<evidence type="ECO:0000256" key="2">
    <source>
        <dbReference type="ARBA" id="ARBA00022448"/>
    </source>
</evidence>
<feature type="transmembrane region" description="Helical" evidence="7">
    <location>
        <begin position="12"/>
        <end position="32"/>
    </location>
</feature>
<feature type="transmembrane region" description="Helical" evidence="7">
    <location>
        <begin position="290"/>
        <end position="310"/>
    </location>
</feature>
<dbReference type="OrthoDB" id="9807274at2"/>
<dbReference type="FunFam" id="1.20.1720.10:FF:000004">
    <property type="entry name" value="EmrB/QacA family drug resistance transporter"/>
    <property type="match status" value="1"/>
</dbReference>
<dbReference type="PATRIC" id="fig|1664069.3.peg.4757"/>
<dbReference type="PANTHER" id="PTHR23501">
    <property type="entry name" value="MAJOR FACILITATOR SUPERFAMILY"/>
    <property type="match status" value="1"/>
</dbReference>
<dbReference type="InterPro" id="IPR004638">
    <property type="entry name" value="EmrB-like"/>
</dbReference>
<feature type="transmembrane region" description="Helical" evidence="7">
    <location>
        <begin position="225"/>
        <end position="244"/>
    </location>
</feature>
<evidence type="ECO:0000259" key="8">
    <source>
        <dbReference type="PROSITE" id="PS50850"/>
    </source>
</evidence>
<sequence>MNQKTKRRNVTIALMVATFLAAIEGTIVSTAMPTIVSDLGGIKLISWVFAAYLLTSAITTPIYGKLADLYGRKNIFTIGTIIFLIGSMMSGAAHTMTELICFRALQGIGAGAVLPTTFTIIGDIYSFEERAKIQGLFSAIWGISGILGPLAGGSLVDNISWRWIFYFNLPFGIASIIMIWIFLQENFEKKNKHIDYLGAITFTIGMASLLYAFISAGSIYPWNSWKIIGLLVIAAIALIAFIWIEAKSPEPMLPLKLFRIREISVSNLASFLISVILIGITTYLPMWMQGIFGIGATNSGLTLTPMSIGWPIGATIAGRLMLKLGSRNTSTMGLVFLIIGSTGLAMATIHTPHWFFVAAMLAVGFGFGFSMTSFTVSVQSAVGWNMRGAATASNTFVRTLGQTVGVAILGTLFNNSIASYMTSHASGANNIDMNKLLNPETARHIPESMLLMMRKGLISGLHSIYLVLLFVAAAGLIVVFFLPKKQQQQIQKKAS</sequence>
<organism evidence="9 11">
    <name type="scientific">Bacillus glycinifermentans</name>
    <dbReference type="NCBI Taxonomy" id="1664069"/>
    <lineage>
        <taxon>Bacteria</taxon>
        <taxon>Bacillati</taxon>
        <taxon>Bacillota</taxon>
        <taxon>Bacilli</taxon>
        <taxon>Bacillales</taxon>
        <taxon>Bacillaceae</taxon>
        <taxon>Bacillus</taxon>
    </lineage>
</organism>
<dbReference type="GO" id="GO:0022857">
    <property type="term" value="F:transmembrane transporter activity"/>
    <property type="evidence" value="ECO:0007669"/>
    <property type="project" value="InterPro"/>
</dbReference>
<evidence type="ECO:0000256" key="3">
    <source>
        <dbReference type="ARBA" id="ARBA00022475"/>
    </source>
</evidence>
<feature type="transmembrane region" description="Helical" evidence="7">
    <location>
        <begin position="163"/>
        <end position="183"/>
    </location>
</feature>
<dbReference type="NCBIfam" id="TIGR00711">
    <property type="entry name" value="efflux_EmrB"/>
    <property type="match status" value="1"/>
</dbReference>
<feature type="transmembrane region" description="Helical" evidence="7">
    <location>
        <begin position="265"/>
        <end position="284"/>
    </location>
</feature>
<evidence type="ECO:0000256" key="5">
    <source>
        <dbReference type="ARBA" id="ARBA00022989"/>
    </source>
</evidence>
<evidence type="ECO:0000313" key="10">
    <source>
        <dbReference type="EMBL" id="MEC0484405.1"/>
    </source>
</evidence>
<evidence type="ECO:0000256" key="4">
    <source>
        <dbReference type="ARBA" id="ARBA00022692"/>
    </source>
</evidence>
<dbReference type="PRINTS" id="PR01036">
    <property type="entry name" value="TCRTETB"/>
</dbReference>
<dbReference type="PANTHER" id="PTHR23501:SF191">
    <property type="entry name" value="VACUOLAR BASIC AMINO ACID TRANSPORTER 4"/>
    <property type="match status" value="1"/>
</dbReference>
<keyword evidence="3" id="KW-1003">Cell membrane</keyword>
<name>A0A0J6ERP1_9BACI</name>
<dbReference type="InterPro" id="IPR011701">
    <property type="entry name" value="MFS"/>
</dbReference>
<dbReference type="InterPro" id="IPR036259">
    <property type="entry name" value="MFS_trans_sf"/>
</dbReference>
<proteinExistence type="predicted"/>
<accession>A0A0J6ERP1</accession>
<evidence type="ECO:0000313" key="11">
    <source>
        <dbReference type="Proteomes" id="UP000036168"/>
    </source>
</evidence>
<keyword evidence="4 7" id="KW-0812">Transmembrane</keyword>
<reference evidence="10 12" key="3">
    <citation type="submission" date="2023-03" db="EMBL/GenBank/DDBJ databases">
        <title>Agriculturally important microbes genome sequencing.</title>
        <authorList>
            <person name="Dunlap C."/>
        </authorList>
    </citation>
    <scope>NUCLEOTIDE SEQUENCE [LARGE SCALE GENOMIC DNA]</scope>
    <source>
        <strain evidence="10 12">CBP-3203</strain>
    </source>
</reference>
<dbReference type="SUPFAM" id="SSF103473">
    <property type="entry name" value="MFS general substrate transporter"/>
    <property type="match status" value="1"/>
</dbReference>
<feature type="transmembrane region" description="Helical" evidence="7">
    <location>
        <begin position="457"/>
        <end position="482"/>
    </location>
</feature>
<dbReference type="RefSeq" id="WP_048405956.1">
    <property type="nucleotide sequence ID" value="NZ_CP023481.1"/>
</dbReference>
<comment type="caution">
    <text evidence="9">The sequence shown here is derived from an EMBL/GenBank/DDBJ whole genome shotgun (WGS) entry which is preliminary data.</text>
</comment>
<protein>
    <submittedName>
        <fullName evidence="9">Disulfide bond formation protein DsbA</fullName>
    </submittedName>
    <submittedName>
        <fullName evidence="10">MDR family MFS transporter</fullName>
    </submittedName>
</protein>
<feature type="transmembrane region" description="Helical" evidence="7">
    <location>
        <begin position="331"/>
        <end position="349"/>
    </location>
</feature>
<feature type="domain" description="Major facilitator superfamily (MFS) profile" evidence="8">
    <location>
        <begin position="10"/>
        <end position="487"/>
    </location>
</feature>
<gene>
    <name evidence="9" type="ORF">AB447_200955</name>
    <name evidence="10" type="ORF">P8828_06015</name>
</gene>
<dbReference type="PROSITE" id="PS50850">
    <property type="entry name" value="MFS"/>
    <property type="match status" value="1"/>
</dbReference>
<keyword evidence="6 7" id="KW-0472">Membrane</keyword>
<dbReference type="Gene3D" id="1.20.1250.20">
    <property type="entry name" value="MFS general substrate transporter like domains"/>
    <property type="match status" value="1"/>
</dbReference>
<dbReference type="Gene3D" id="1.20.1720.10">
    <property type="entry name" value="Multidrug resistance protein D"/>
    <property type="match status" value="1"/>
</dbReference>
<dbReference type="Proteomes" id="UP001341297">
    <property type="component" value="Unassembled WGS sequence"/>
</dbReference>
<keyword evidence="12" id="KW-1185">Reference proteome</keyword>
<reference evidence="9" key="2">
    <citation type="submission" date="2015-10" db="EMBL/GenBank/DDBJ databases">
        <authorList>
            <person name="Gilbert D.G."/>
        </authorList>
    </citation>
    <scope>NUCLEOTIDE SEQUENCE</scope>
    <source>
        <strain evidence="9">GO-13</strain>
    </source>
</reference>
<evidence type="ECO:0000256" key="6">
    <source>
        <dbReference type="ARBA" id="ARBA00023136"/>
    </source>
</evidence>
<feature type="transmembrane region" description="Helical" evidence="7">
    <location>
        <begin position="355"/>
        <end position="374"/>
    </location>
</feature>
<dbReference type="EMBL" id="JARRTL010000007">
    <property type="protein sequence ID" value="MEC0484405.1"/>
    <property type="molecule type" value="Genomic_DNA"/>
</dbReference>
<reference evidence="9 11" key="1">
    <citation type="journal article" date="2015" name="Int. J. Syst. Evol. Microbiol.">
        <title>Bacillus glycinifermentans sp. nov., isolated from fermented soybean paste.</title>
        <authorList>
            <person name="Kim S.J."/>
            <person name="Dunlap C.A."/>
            <person name="Kwon S.W."/>
            <person name="Rooney A.P."/>
        </authorList>
    </citation>
    <scope>NUCLEOTIDE SEQUENCE [LARGE SCALE GENOMIC DNA]</scope>
    <source>
        <strain evidence="9 11">GO-13</strain>
    </source>
</reference>
<dbReference type="AlphaFoldDB" id="A0A0J6ERP1"/>
<keyword evidence="5 7" id="KW-1133">Transmembrane helix</keyword>